<dbReference type="NCBIfam" id="TIGR00254">
    <property type="entry name" value="GGDEF"/>
    <property type="match status" value="1"/>
</dbReference>
<dbReference type="InterPro" id="IPR035965">
    <property type="entry name" value="PAS-like_dom_sf"/>
</dbReference>
<dbReference type="SMART" id="SM00267">
    <property type="entry name" value="GGDEF"/>
    <property type="match status" value="1"/>
</dbReference>
<dbReference type="InterPro" id="IPR003607">
    <property type="entry name" value="HD/PDEase_dom"/>
</dbReference>
<evidence type="ECO:0000259" key="1">
    <source>
        <dbReference type="PROSITE" id="PS50887"/>
    </source>
</evidence>
<dbReference type="EMBL" id="FNGO01000022">
    <property type="protein sequence ID" value="SDM23481.1"/>
    <property type="molecule type" value="Genomic_DNA"/>
</dbReference>
<dbReference type="SUPFAM" id="SSF55785">
    <property type="entry name" value="PYP-like sensor domain (PAS domain)"/>
    <property type="match status" value="1"/>
</dbReference>
<gene>
    <name evidence="3" type="ORF">SAMN04488692_12230</name>
</gene>
<dbReference type="Pfam" id="PF13426">
    <property type="entry name" value="PAS_9"/>
    <property type="match status" value="1"/>
</dbReference>
<dbReference type="InterPro" id="IPR052020">
    <property type="entry name" value="Cyclic_di-GMP/3'3'-cGAMP_PDE"/>
</dbReference>
<protein>
    <submittedName>
        <fullName evidence="3">PAS domain S-box-containing protein/diguanylate cyclase (GGDEF) domain-containing protein</fullName>
    </submittedName>
</protein>
<dbReference type="Pfam" id="PF13487">
    <property type="entry name" value="HD_5"/>
    <property type="match status" value="1"/>
</dbReference>
<dbReference type="SMART" id="SM00091">
    <property type="entry name" value="PAS"/>
    <property type="match status" value="1"/>
</dbReference>
<dbReference type="CDD" id="cd01949">
    <property type="entry name" value="GGDEF"/>
    <property type="match status" value="1"/>
</dbReference>
<dbReference type="Gene3D" id="3.30.70.270">
    <property type="match status" value="1"/>
</dbReference>
<feature type="domain" description="HD-GYP" evidence="2">
    <location>
        <begin position="407"/>
        <end position="601"/>
    </location>
</feature>
<dbReference type="PANTHER" id="PTHR45228">
    <property type="entry name" value="CYCLIC DI-GMP PHOSPHODIESTERASE TM_0186-RELATED"/>
    <property type="match status" value="1"/>
</dbReference>
<dbReference type="STRING" id="321763.SAMN04488692_12230"/>
<dbReference type="Pfam" id="PF00990">
    <property type="entry name" value="GGDEF"/>
    <property type="match status" value="1"/>
</dbReference>
<name>A0A1G9RK03_9FIRM</name>
<evidence type="ECO:0000259" key="2">
    <source>
        <dbReference type="PROSITE" id="PS51832"/>
    </source>
</evidence>
<feature type="domain" description="GGDEF" evidence="1">
    <location>
        <begin position="286"/>
        <end position="419"/>
    </location>
</feature>
<dbReference type="SMART" id="SM00471">
    <property type="entry name" value="HDc"/>
    <property type="match status" value="1"/>
</dbReference>
<sequence>MKDTQKARPESESRAKINLLISNYKNRELLENQLEQTYELYSDSDAPFQEYELVILDENSFENYRFQLRRLKEDDESFTPVICLQEENQTPARNLLELADDVIKLPVSRSLLQARIKNMIKNKKLWAERKILEDRYRSIFHNINDMVFMVETLPGEQPGFKISEVNDKLQRKLEFSPEELKGFSPGKLIRGEQVDDLFEMIGDQKEALFTADLYTGEEETMPAEISAREVRIHDKKQILCSARDVTEKKQKEEKINYLLIHDDLTGLYNRKFFEEELKRLNTGRQLPLCVFIIDINGMKLVNDSYGHNTGDELLIKTADLLQDIFRAEDILARWGGDEFSVLLPQTTEEEAEKILDRIKRACQQTENDKLPVSLGAGYAVKKDESADIFDIIHEADSRMYQDKLTSEKSATNKIVASLLSTLETKSPETEAHTHRLTALAMRFGEKIGLSNNQLDNLSLLATLHDVGKVHISEKILSKPDDLDDEEWQTIKEHPRTGYKIALSCSDFSSVADEILSHHERWDGRGYPQKLEKDKIPLLSRIISIVDAYDVMTNERPYSKPLSCQAALEEIKECAGEQFDPDLAEKFIEMMTENNLCSKPEG</sequence>
<dbReference type="SUPFAM" id="SSF109604">
    <property type="entry name" value="HD-domain/PDEase-like"/>
    <property type="match status" value="1"/>
</dbReference>
<dbReference type="PROSITE" id="PS51832">
    <property type="entry name" value="HD_GYP"/>
    <property type="match status" value="1"/>
</dbReference>
<dbReference type="PANTHER" id="PTHR45228:SF1">
    <property type="entry name" value="CYCLIC DI-GMP PHOSPHODIESTERASE TM_0186"/>
    <property type="match status" value="1"/>
</dbReference>
<proteinExistence type="predicted"/>
<dbReference type="NCBIfam" id="TIGR00229">
    <property type="entry name" value="sensory_box"/>
    <property type="match status" value="1"/>
</dbReference>
<dbReference type="InterPro" id="IPR043128">
    <property type="entry name" value="Rev_trsase/Diguanyl_cyclase"/>
</dbReference>
<dbReference type="Proteomes" id="UP000199476">
    <property type="component" value="Unassembled WGS sequence"/>
</dbReference>
<dbReference type="CDD" id="cd00077">
    <property type="entry name" value="HDc"/>
    <property type="match status" value="1"/>
</dbReference>
<keyword evidence="4" id="KW-1185">Reference proteome</keyword>
<reference evidence="3 4" key="1">
    <citation type="submission" date="2016-10" db="EMBL/GenBank/DDBJ databases">
        <authorList>
            <person name="de Groot N.N."/>
        </authorList>
    </citation>
    <scope>NUCLEOTIDE SEQUENCE [LARGE SCALE GENOMIC DNA]</scope>
    <source>
        <strain evidence="3 4">SLAS-1</strain>
    </source>
</reference>
<dbReference type="InterPro" id="IPR029787">
    <property type="entry name" value="Nucleotide_cyclase"/>
</dbReference>
<dbReference type="InterPro" id="IPR037522">
    <property type="entry name" value="HD_GYP_dom"/>
</dbReference>
<evidence type="ECO:0000313" key="4">
    <source>
        <dbReference type="Proteomes" id="UP000199476"/>
    </source>
</evidence>
<dbReference type="SUPFAM" id="SSF55073">
    <property type="entry name" value="Nucleotide cyclase"/>
    <property type="match status" value="1"/>
</dbReference>
<dbReference type="AlphaFoldDB" id="A0A1G9RK03"/>
<dbReference type="Gene3D" id="3.30.450.20">
    <property type="entry name" value="PAS domain"/>
    <property type="match status" value="1"/>
</dbReference>
<organism evidence="3 4">
    <name type="scientific">Halarsenatibacter silvermanii</name>
    <dbReference type="NCBI Taxonomy" id="321763"/>
    <lineage>
        <taxon>Bacteria</taxon>
        <taxon>Bacillati</taxon>
        <taxon>Bacillota</taxon>
        <taxon>Clostridia</taxon>
        <taxon>Halanaerobiales</taxon>
        <taxon>Halarsenatibacteraceae</taxon>
        <taxon>Halarsenatibacter</taxon>
    </lineage>
</organism>
<evidence type="ECO:0000313" key="3">
    <source>
        <dbReference type="EMBL" id="SDM23481.1"/>
    </source>
</evidence>
<dbReference type="PROSITE" id="PS50887">
    <property type="entry name" value="GGDEF"/>
    <property type="match status" value="1"/>
</dbReference>
<accession>A0A1G9RK03</accession>
<dbReference type="InterPro" id="IPR000160">
    <property type="entry name" value="GGDEF_dom"/>
</dbReference>
<dbReference type="RefSeq" id="WP_234985592.1">
    <property type="nucleotide sequence ID" value="NZ_FNGO01000022.1"/>
</dbReference>
<dbReference type="Gene3D" id="1.10.3210.10">
    <property type="entry name" value="Hypothetical protein af1432"/>
    <property type="match status" value="1"/>
</dbReference>
<dbReference type="InterPro" id="IPR000014">
    <property type="entry name" value="PAS"/>
</dbReference>